<evidence type="ECO:0000313" key="3">
    <source>
        <dbReference type="EMBL" id="SDU50086.1"/>
    </source>
</evidence>
<dbReference type="SUPFAM" id="SSF88713">
    <property type="entry name" value="Glycoside hydrolase/deacetylase"/>
    <property type="match status" value="1"/>
</dbReference>
<proteinExistence type="predicted"/>
<feature type="transmembrane region" description="Helical" evidence="2">
    <location>
        <begin position="42"/>
        <end position="64"/>
    </location>
</feature>
<dbReference type="EMBL" id="FNLL01000010">
    <property type="protein sequence ID" value="SDU50086.1"/>
    <property type="molecule type" value="Genomic_DNA"/>
</dbReference>
<evidence type="ECO:0000256" key="1">
    <source>
        <dbReference type="SAM" id="MobiDB-lite"/>
    </source>
</evidence>
<keyword evidence="2" id="KW-0472">Membrane</keyword>
<name>A0A1H2J1R6_9BACT</name>
<organism evidence="3 4">
    <name type="scientific">Desulfobacula phenolica</name>
    <dbReference type="NCBI Taxonomy" id="90732"/>
    <lineage>
        <taxon>Bacteria</taxon>
        <taxon>Pseudomonadati</taxon>
        <taxon>Thermodesulfobacteriota</taxon>
        <taxon>Desulfobacteria</taxon>
        <taxon>Desulfobacterales</taxon>
        <taxon>Desulfobacteraceae</taxon>
        <taxon>Desulfobacula</taxon>
    </lineage>
</organism>
<dbReference type="AlphaFoldDB" id="A0A1H2J1R6"/>
<dbReference type="Gene3D" id="3.20.20.370">
    <property type="entry name" value="Glycoside hydrolase/deacetylase"/>
    <property type="match status" value="1"/>
</dbReference>
<dbReference type="CDD" id="cd10936">
    <property type="entry name" value="CE4_DAC2"/>
    <property type="match status" value="1"/>
</dbReference>
<dbReference type="Proteomes" id="UP000199608">
    <property type="component" value="Unassembled WGS sequence"/>
</dbReference>
<dbReference type="GO" id="GO:0005975">
    <property type="term" value="P:carbohydrate metabolic process"/>
    <property type="evidence" value="ECO:0007669"/>
    <property type="project" value="InterPro"/>
</dbReference>
<dbReference type="InterPro" id="IPR006837">
    <property type="entry name" value="Divergent_DAC"/>
</dbReference>
<dbReference type="Pfam" id="PF04748">
    <property type="entry name" value="Polysacc_deac_2"/>
    <property type="match status" value="1"/>
</dbReference>
<dbReference type="PANTHER" id="PTHR30105">
    <property type="entry name" value="UNCHARACTERIZED YIBQ-RELATED"/>
    <property type="match status" value="1"/>
</dbReference>
<protein>
    <recommendedName>
        <fullName evidence="5">Divergent polysaccharide deacetylase</fullName>
    </recommendedName>
</protein>
<gene>
    <name evidence="3" type="ORF">SAMN04487931_11076</name>
</gene>
<keyword evidence="2" id="KW-0812">Transmembrane</keyword>
<keyword evidence="2" id="KW-1133">Transmembrane helix</keyword>
<feature type="region of interest" description="Disordered" evidence="1">
    <location>
        <begin position="1"/>
        <end position="26"/>
    </location>
</feature>
<evidence type="ECO:0000256" key="2">
    <source>
        <dbReference type="SAM" id="Phobius"/>
    </source>
</evidence>
<dbReference type="RefSeq" id="WP_092236385.1">
    <property type="nucleotide sequence ID" value="NZ_FNLL01000010.1"/>
</dbReference>
<evidence type="ECO:0000313" key="4">
    <source>
        <dbReference type="Proteomes" id="UP000199608"/>
    </source>
</evidence>
<evidence type="ECO:0008006" key="5">
    <source>
        <dbReference type="Google" id="ProtNLM"/>
    </source>
</evidence>
<reference evidence="4" key="1">
    <citation type="submission" date="2016-10" db="EMBL/GenBank/DDBJ databases">
        <authorList>
            <person name="Varghese N."/>
            <person name="Submissions S."/>
        </authorList>
    </citation>
    <scope>NUCLEOTIDE SEQUENCE [LARGE SCALE GENOMIC DNA]</scope>
    <source>
        <strain evidence="4">DSM 3384</strain>
    </source>
</reference>
<keyword evidence="4" id="KW-1185">Reference proteome</keyword>
<dbReference type="InterPro" id="IPR011330">
    <property type="entry name" value="Glyco_hydro/deAcase_b/a-brl"/>
</dbReference>
<dbReference type="PANTHER" id="PTHR30105:SF2">
    <property type="entry name" value="DIVERGENT POLYSACCHARIDE DEACETYLASE SUPERFAMILY"/>
    <property type="match status" value="1"/>
</dbReference>
<accession>A0A1H2J1R6</accession>
<sequence>MAAKKKVTAPKKVTAKKKVVSKKQTNHRKNKKFVIRNEFKKICVGIAVLISVCLTLAMIADLFFQPDRIEKQTKDVIPQSDKPQKKPVQKNISEVKNKKILTGLKNKSDKPIKYEIFEDVDEKIIEKPRVQAKNQIPKIAIIIDDIGYDRKIALALCDLDSNITFSVLPFAPFGKYISETLNSKGAQLMLHLPMEPVEYPHVNPGPGAILSGMPPDILLDQLRKNIKDVPYIVGANNHMGSKLTSHSDQMNQIFTVLKKENLFFVDSRTSPISQCKASARLFKLKFAQRDVFLDNFQNTTYITGQFNELVDLAKKHGSAIGIGHPYKATLQALSIELPKLKNKVQIVRAGSLTTVPG</sequence>